<dbReference type="GO" id="GO:0009055">
    <property type="term" value="F:electron transfer activity"/>
    <property type="evidence" value="ECO:0007669"/>
    <property type="project" value="UniProtKB-UniRule"/>
</dbReference>
<dbReference type="EMBL" id="SMAI01000013">
    <property type="protein sequence ID" value="TCT02481.1"/>
    <property type="molecule type" value="Genomic_DNA"/>
</dbReference>
<dbReference type="AlphaFoldDB" id="A0A4R3LQG0"/>
<accession>A0A4R3LQG0</accession>
<keyword evidence="7" id="KW-0288">FMN</keyword>
<feature type="transmembrane region" description="Helical" evidence="7">
    <location>
        <begin position="117"/>
        <end position="137"/>
    </location>
</feature>
<dbReference type="PANTHER" id="PTHR36964:SF1">
    <property type="entry name" value="PROTEIN-METHIONINE-SULFOXIDE REDUCTASE HEME-BINDING SUBUNIT MSRQ"/>
    <property type="match status" value="1"/>
</dbReference>
<keyword evidence="10" id="KW-1185">Reference proteome</keyword>
<feature type="domain" description="Ferric oxidoreductase" evidence="8">
    <location>
        <begin position="50"/>
        <end position="163"/>
    </location>
</feature>
<dbReference type="InterPro" id="IPR013130">
    <property type="entry name" value="Fe3_Rdtase_TM_dom"/>
</dbReference>
<evidence type="ECO:0000256" key="4">
    <source>
        <dbReference type="ARBA" id="ARBA00022989"/>
    </source>
</evidence>
<comment type="caution">
    <text evidence="7">Lacks conserved residue(s) required for the propagation of feature annotation.</text>
</comment>
<comment type="function">
    <text evidence="7">Part of the MsrPQ system that repairs oxidized periplasmic proteins containing methionine sulfoxide residues (Met-O), using respiratory chain electrons. Thus protects these proteins from oxidative-stress damage caused by reactive species of oxygen and chlorine generated by the host defense mechanisms. MsrPQ is essential for the maintenance of envelope integrity under bleach stress, rescuing a wide series of structurally unrelated periplasmic proteins from methionine oxidation. MsrQ provides electrons for reduction to the reductase catalytic subunit MsrP, using the quinone pool of the respiratory chain.</text>
</comment>
<dbReference type="GO" id="GO:0030091">
    <property type="term" value="P:protein repair"/>
    <property type="evidence" value="ECO:0007669"/>
    <property type="project" value="UniProtKB-UniRule"/>
</dbReference>
<comment type="subcellular location">
    <subcellularLocation>
        <location evidence="7">Cell membrane</location>
        <topology evidence="7">Multi-pass membrane protein</topology>
    </subcellularLocation>
    <subcellularLocation>
        <location evidence="1">Membrane</location>
        <topology evidence="1">Multi-pass membrane protein</topology>
    </subcellularLocation>
</comment>
<comment type="similarity">
    <text evidence="7">Belongs to the MsrQ family.</text>
</comment>
<evidence type="ECO:0000256" key="6">
    <source>
        <dbReference type="ARBA" id="ARBA00023136"/>
    </source>
</evidence>
<dbReference type="GO" id="GO:0016679">
    <property type="term" value="F:oxidoreductase activity, acting on diphenols and related substances as donors"/>
    <property type="evidence" value="ECO:0007669"/>
    <property type="project" value="TreeGrafter"/>
</dbReference>
<keyword evidence="2 7" id="KW-0813">Transport</keyword>
<dbReference type="GO" id="GO:0010181">
    <property type="term" value="F:FMN binding"/>
    <property type="evidence" value="ECO:0007669"/>
    <property type="project" value="UniProtKB-UniRule"/>
</dbReference>
<feature type="transmembrane region" description="Helical" evidence="7">
    <location>
        <begin position="201"/>
        <end position="227"/>
    </location>
</feature>
<evidence type="ECO:0000259" key="8">
    <source>
        <dbReference type="Pfam" id="PF01794"/>
    </source>
</evidence>
<comment type="caution">
    <text evidence="9">The sequence shown here is derived from an EMBL/GenBank/DDBJ whole genome shotgun (WGS) entry which is preliminary data.</text>
</comment>
<keyword evidence="7" id="KW-1003">Cell membrane</keyword>
<keyword evidence="7" id="KW-0285">Flavoprotein</keyword>
<evidence type="ECO:0000256" key="2">
    <source>
        <dbReference type="ARBA" id="ARBA00022448"/>
    </source>
</evidence>
<evidence type="ECO:0000256" key="1">
    <source>
        <dbReference type="ARBA" id="ARBA00004141"/>
    </source>
</evidence>
<proteinExistence type="inferred from homology"/>
<dbReference type="Pfam" id="PF01794">
    <property type="entry name" value="Ferric_reduct"/>
    <property type="match status" value="1"/>
</dbReference>
<organism evidence="9 10">
    <name type="scientific">Aquabacter spiritensis</name>
    <dbReference type="NCBI Taxonomy" id="933073"/>
    <lineage>
        <taxon>Bacteria</taxon>
        <taxon>Pseudomonadati</taxon>
        <taxon>Pseudomonadota</taxon>
        <taxon>Alphaproteobacteria</taxon>
        <taxon>Hyphomicrobiales</taxon>
        <taxon>Xanthobacteraceae</taxon>
        <taxon>Aquabacter</taxon>
    </lineage>
</organism>
<keyword evidence="4 7" id="KW-1133">Transmembrane helix</keyword>
<name>A0A4R3LQG0_9HYPH</name>
<dbReference type="OrthoDB" id="9788328at2"/>
<keyword evidence="3 7" id="KW-0812">Transmembrane</keyword>
<keyword evidence="7" id="KW-0249">Electron transport</keyword>
<evidence type="ECO:0000256" key="3">
    <source>
        <dbReference type="ARBA" id="ARBA00022692"/>
    </source>
</evidence>
<evidence type="ECO:0000313" key="10">
    <source>
        <dbReference type="Proteomes" id="UP000294664"/>
    </source>
</evidence>
<feature type="transmembrane region" description="Helical" evidence="7">
    <location>
        <begin position="77"/>
        <end position="97"/>
    </location>
</feature>
<dbReference type="PANTHER" id="PTHR36964">
    <property type="entry name" value="PROTEIN-METHIONINE-SULFOXIDE REDUCTASE HEME-BINDING SUBUNIT MSRQ"/>
    <property type="match status" value="1"/>
</dbReference>
<sequence>MNLFHEKSGRFSPEKTVAFLAAILPVLWLAVDAAMGNLGARPLMAAIHFTGLFAVRFLLLSLAVTPVRRLFDWPKLVLARRCLGVAAFGYAALHLALYVADQGFNLATVGREIVLRFYLAIGAIALVFLLILASTSFDRVIRRMGGRRWLLLHRSVYLVAPLALAHFLIQSKLDVTEPIMMMGFLILLFGYRLVQRVRVELTAAVAGGLALIAGLLTALGEIAWYGLATGVDPWLVAEANLTPGLGISPALWVAGSGLGVAGAAAVWRRLRPPRDKAVRLKARSA</sequence>
<keyword evidence="7" id="KW-0479">Metal-binding</keyword>
<dbReference type="GO" id="GO:0046872">
    <property type="term" value="F:metal ion binding"/>
    <property type="evidence" value="ECO:0007669"/>
    <property type="project" value="UniProtKB-KW"/>
</dbReference>
<gene>
    <name evidence="7" type="primary">msrQ</name>
    <name evidence="9" type="ORF">EDC64_113132</name>
</gene>
<keyword evidence="5 7" id="KW-0408">Iron</keyword>
<dbReference type="InterPro" id="IPR022837">
    <property type="entry name" value="MsrQ-like"/>
</dbReference>
<feature type="transmembrane region" description="Helical" evidence="7">
    <location>
        <begin position="175"/>
        <end position="194"/>
    </location>
</feature>
<feature type="transmembrane region" description="Helical" evidence="7">
    <location>
        <begin position="149"/>
        <end position="169"/>
    </location>
</feature>
<dbReference type="GO" id="GO:0005886">
    <property type="term" value="C:plasma membrane"/>
    <property type="evidence" value="ECO:0007669"/>
    <property type="project" value="UniProtKB-SubCell"/>
</dbReference>
<feature type="transmembrane region" description="Helical" evidence="7">
    <location>
        <begin position="43"/>
        <end position="65"/>
    </location>
</feature>
<evidence type="ECO:0000256" key="5">
    <source>
        <dbReference type="ARBA" id="ARBA00023004"/>
    </source>
</evidence>
<feature type="transmembrane region" description="Helical" evidence="7">
    <location>
        <begin position="247"/>
        <end position="267"/>
    </location>
</feature>
<dbReference type="HAMAP" id="MF_01207">
    <property type="entry name" value="MsrQ"/>
    <property type="match status" value="1"/>
</dbReference>
<dbReference type="Proteomes" id="UP000294664">
    <property type="component" value="Unassembled WGS sequence"/>
</dbReference>
<comment type="cofactor">
    <cofactor evidence="7">
        <name>heme b</name>
        <dbReference type="ChEBI" id="CHEBI:60344"/>
    </cofactor>
    <text evidence="7">Binds 1 heme b (iron(II)-protoporphyrin IX) group per subunit.</text>
</comment>
<evidence type="ECO:0000256" key="7">
    <source>
        <dbReference type="HAMAP-Rule" id="MF_01207"/>
    </source>
</evidence>
<evidence type="ECO:0000313" key="9">
    <source>
        <dbReference type="EMBL" id="TCT02481.1"/>
    </source>
</evidence>
<keyword evidence="7" id="KW-0349">Heme</keyword>
<reference evidence="9 10" key="1">
    <citation type="submission" date="2019-03" db="EMBL/GenBank/DDBJ databases">
        <title>Genomic Encyclopedia of Type Strains, Phase IV (KMG-IV): sequencing the most valuable type-strain genomes for metagenomic binning, comparative biology and taxonomic classification.</title>
        <authorList>
            <person name="Goeker M."/>
        </authorList>
    </citation>
    <scope>NUCLEOTIDE SEQUENCE [LARGE SCALE GENOMIC DNA]</scope>
    <source>
        <strain evidence="9 10">DSM 9035</strain>
    </source>
</reference>
<comment type="cofactor">
    <cofactor evidence="7">
        <name>FMN</name>
        <dbReference type="ChEBI" id="CHEBI:58210"/>
    </cofactor>
    <text evidence="7">Binds 1 FMN per subunit.</text>
</comment>
<dbReference type="GO" id="GO:0020037">
    <property type="term" value="F:heme binding"/>
    <property type="evidence" value="ECO:0007669"/>
    <property type="project" value="UniProtKB-UniRule"/>
</dbReference>
<keyword evidence="6 7" id="KW-0472">Membrane</keyword>
<protein>
    <recommendedName>
        <fullName evidence="7">Protein-methionine-sulfoxide reductase heme-binding subunit MsrQ</fullName>
    </recommendedName>
    <alternativeName>
        <fullName evidence="7">Flavocytochrome MsrQ</fullName>
    </alternativeName>
</protein>
<comment type="subunit">
    <text evidence="7">Heterodimer of a catalytic subunit (MsrP) and a heme-binding subunit (MsrQ).</text>
</comment>